<proteinExistence type="predicted"/>
<feature type="compositionally biased region" description="Low complexity" evidence="1">
    <location>
        <begin position="13"/>
        <end position="29"/>
    </location>
</feature>
<gene>
    <name evidence="2" type="ORF">J2W49_004868</name>
</gene>
<keyword evidence="3" id="KW-1185">Reference proteome</keyword>
<comment type="caution">
    <text evidence="2">The sequence shown here is derived from an EMBL/GenBank/DDBJ whole genome shotgun (WGS) entry which is preliminary data.</text>
</comment>
<protein>
    <submittedName>
        <fullName evidence="2">Uncharacterized protein</fullName>
    </submittedName>
</protein>
<accession>A0ABU1WUA8</accession>
<feature type="compositionally biased region" description="Polar residues" evidence="1">
    <location>
        <begin position="1"/>
        <end position="12"/>
    </location>
</feature>
<dbReference type="EMBL" id="JAVDWU010000015">
    <property type="protein sequence ID" value="MDR7152890.1"/>
    <property type="molecule type" value="Genomic_DNA"/>
</dbReference>
<feature type="region of interest" description="Disordered" evidence="1">
    <location>
        <begin position="132"/>
        <end position="174"/>
    </location>
</feature>
<dbReference type="Proteomes" id="UP001265700">
    <property type="component" value="Unassembled WGS sequence"/>
</dbReference>
<name>A0ABU1WUA8_9BURK</name>
<organism evidence="2 3">
    <name type="scientific">Hydrogenophaga palleronii</name>
    <dbReference type="NCBI Taxonomy" id="65655"/>
    <lineage>
        <taxon>Bacteria</taxon>
        <taxon>Pseudomonadati</taxon>
        <taxon>Pseudomonadota</taxon>
        <taxon>Betaproteobacteria</taxon>
        <taxon>Burkholderiales</taxon>
        <taxon>Comamonadaceae</taxon>
        <taxon>Hydrogenophaga</taxon>
    </lineage>
</organism>
<evidence type="ECO:0000313" key="3">
    <source>
        <dbReference type="Proteomes" id="UP001265700"/>
    </source>
</evidence>
<evidence type="ECO:0000313" key="2">
    <source>
        <dbReference type="EMBL" id="MDR7152890.1"/>
    </source>
</evidence>
<feature type="compositionally biased region" description="Basic and acidic residues" evidence="1">
    <location>
        <begin position="137"/>
        <end position="152"/>
    </location>
</feature>
<sequence>MNRQNKPSTSGNAKPAAAPKVKKPSASSKRTSTTGKADTKSTGHVPPEASTGASPSARPGSVPTTVQLHQVFAVGLVSLTDRSHTAMGTEAALRLREALDEAVLPLAVMTDTDAFEITLALMAPETVFPVMPGGRAKQREPADRAEKGERAGRGNSTDMAPKAPSKNSPLRKAT</sequence>
<reference evidence="2 3" key="1">
    <citation type="submission" date="2023-07" db="EMBL/GenBank/DDBJ databases">
        <title>Sorghum-associated microbial communities from plants grown in Nebraska, USA.</title>
        <authorList>
            <person name="Schachtman D."/>
        </authorList>
    </citation>
    <scope>NUCLEOTIDE SEQUENCE [LARGE SCALE GENOMIC DNA]</scope>
    <source>
        <strain evidence="2 3">4249</strain>
    </source>
</reference>
<feature type="compositionally biased region" description="Polar residues" evidence="1">
    <location>
        <begin position="30"/>
        <end position="42"/>
    </location>
</feature>
<feature type="region of interest" description="Disordered" evidence="1">
    <location>
        <begin position="1"/>
        <end position="62"/>
    </location>
</feature>
<dbReference type="RefSeq" id="WP_310322057.1">
    <property type="nucleotide sequence ID" value="NZ_JAVDWU010000015.1"/>
</dbReference>
<evidence type="ECO:0000256" key="1">
    <source>
        <dbReference type="SAM" id="MobiDB-lite"/>
    </source>
</evidence>